<gene>
    <name evidence="3" type="primary">CDC26</name>
</gene>
<dbReference type="RefSeq" id="XP_019801990.1">
    <property type="nucleotide sequence ID" value="XM_019946431.2"/>
</dbReference>
<dbReference type="InParanoid" id="A0A2U4C964"/>
<organism evidence="2 3">
    <name type="scientific">Tursiops truncatus</name>
    <name type="common">Atlantic bottle-nosed dolphin</name>
    <name type="synonym">Delphinus truncatus</name>
    <dbReference type="NCBI Taxonomy" id="9739"/>
    <lineage>
        <taxon>Eukaryota</taxon>
        <taxon>Metazoa</taxon>
        <taxon>Chordata</taxon>
        <taxon>Craniata</taxon>
        <taxon>Vertebrata</taxon>
        <taxon>Euteleostomi</taxon>
        <taxon>Mammalia</taxon>
        <taxon>Eutheria</taxon>
        <taxon>Laurasiatheria</taxon>
        <taxon>Artiodactyla</taxon>
        <taxon>Whippomorpha</taxon>
        <taxon>Cetacea</taxon>
        <taxon>Odontoceti</taxon>
        <taxon>Delphinidae</taxon>
        <taxon>Tursiops</taxon>
    </lineage>
</organism>
<name>A0A2U4C964_TURTR</name>
<keyword evidence="2" id="KW-1185">Reference proteome</keyword>
<evidence type="ECO:0000256" key="1">
    <source>
        <dbReference type="SAM" id="MobiDB-lite"/>
    </source>
</evidence>
<dbReference type="AlphaFoldDB" id="A0A2U4C964"/>
<dbReference type="Proteomes" id="UP000245320">
    <property type="component" value="Chromosome 6"/>
</dbReference>
<reference evidence="3" key="1">
    <citation type="submission" date="2025-08" db="UniProtKB">
        <authorList>
            <consortium name="RefSeq"/>
        </authorList>
    </citation>
    <scope>IDENTIFICATION</scope>
    <source>
        <tissue evidence="3">Spleen</tissue>
    </source>
</reference>
<sequence length="100" mass="10773">METLALDQRVRPWSCGGAILFRCQEVLSAVSSELAGFSVDLGSGERISSKSPLAPKENKDLAEEPRPDFAVFSPVCLTSSEMMNVRRQTVTMPLNSVAGA</sequence>
<accession>A0A2U4C964</accession>
<evidence type="ECO:0000313" key="3">
    <source>
        <dbReference type="RefSeq" id="XP_019801990.1"/>
    </source>
</evidence>
<feature type="compositionally biased region" description="Basic and acidic residues" evidence="1">
    <location>
        <begin position="56"/>
        <end position="65"/>
    </location>
</feature>
<dbReference type="OrthoDB" id="9678353at2759"/>
<evidence type="ECO:0000313" key="2">
    <source>
        <dbReference type="Proteomes" id="UP000245320"/>
    </source>
</evidence>
<feature type="region of interest" description="Disordered" evidence="1">
    <location>
        <begin position="42"/>
        <end position="65"/>
    </location>
</feature>
<protein>
    <submittedName>
        <fullName evidence="3">Anaphase-promoting complex subunit CDC26 isoform X1</fullName>
    </submittedName>
</protein>
<proteinExistence type="predicted"/>
<dbReference type="CTD" id="246184"/>